<proteinExistence type="predicted"/>
<protein>
    <submittedName>
        <fullName evidence="1">Uncharacterized protein</fullName>
    </submittedName>
</protein>
<sequence>MERFSWNILLISVLFITNIEESFQHTWMTTDELENHINPEDLYKFMHMTVNTSDTSEGVNSSDPMYADPWETTGHWNGLLVPDIVDCFGIGSLLQHILNIFMKPDSSSSVNTHFYFYSRDMTTRVQVYPGAQFGLEWVDFKPSRKTVMIVHGFMSHSNASWINDMARAFLAWADVNVIAVDWSGGGNTWMYWRAVANTRRVGSDIVGFMRQLIAATGVRIKNMHYVGHSLGAHIVSYVSYHLGKVARITGLDPAQPCFRTNDSTERLDPTDADFVDIIHTNGRLLSRIGFGFPGRSGHADFYPNGGMKQPGCYNKSDSFWSKINPFPIRARLHEAICSHGRAYLLFTESLISKNCTFRAHKWDLTYEGVNESLVAACNRVYSCSEMGIRAIGLDGVPRANGSYFVLTTDREPYCPTEWERRHPDPALLEDLKNGFIINQKVPKNRPPNSAATDSSVYADPMGKSLVLAALTTTTQRSWFRRLFG</sequence>
<name>A0ACC2RAY7_9NEOP</name>
<dbReference type="Proteomes" id="UP001231649">
    <property type="component" value="Chromosome 5"/>
</dbReference>
<accession>A0ACC2RAY7</accession>
<evidence type="ECO:0000313" key="1">
    <source>
        <dbReference type="EMBL" id="KAJ8734957.1"/>
    </source>
</evidence>
<gene>
    <name evidence="1" type="ORF">PYW08_014207</name>
</gene>
<organism evidence="1 2">
    <name type="scientific">Mythimna loreyi</name>
    <dbReference type="NCBI Taxonomy" id="667449"/>
    <lineage>
        <taxon>Eukaryota</taxon>
        <taxon>Metazoa</taxon>
        <taxon>Ecdysozoa</taxon>
        <taxon>Arthropoda</taxon>
        <taxon>Hexapoda</taxon>
        <taxon>Insecta</taxon>
        <taxon>Pterygota</taxon>
        <taxon>Neoptera</taxon>
        <taxon>Endopterygota</taxon>
        <taxon>Lepidoptera</taxon>
        <taxon>Glossata</taxon>
        <taxon>Ditrysia</taxon>
        <taxon>Noctuoidea</taxon>
        <taxon>Noctuidae</taxon>
        <taxon>Noctuinae</taxon>
        <taxon>Hadenini</taxon>
        <taxon>Mythimna</taxon>
    </lineage>
</organism>
<reference evidence="1" key="1">
    <citation type="submission" date="2023-03" db="EMBL/GenBank/DDBJ databases">
        <title>Chromosome-level genomes of two armyworms, Mythimna separata and Mythimna loreyi, provide insights into the biosynthesis and reception of sex pheromones.</title>
        <authorList>
            <person name="Zhao H."/>
        </authorList>
    </citation>
    <scope>NUCLEOTIDE SEQUENCE</scope>
    <source>
        <strain evidence="1">BeijingLab</strain>
    </source>
</reference>
<dbReference type="EMBL" id="CM056781">
    <property type="protein sequence ID" value="KAJ8734957.1"/>
    <property type="molecule type" value="Genomic_DNA"/>
</dbReference>
<keyword evidence="2" id="KW-1185">Reference proteome</keyword>
<evidence type="ECO:0000313" key="2">
    <source>
        <dbReference type="Proteomes" id="UP001231649"/>
    </source>
</evidence>
<comment type="caution">
    <text evidence="1">The sequence shown here is derived from an EMBL/GenBank/DDBJ whole genome shotgun (WGS) entry which is preliminary data.</text>
</comment>